<sequence>MKGSIDDDDILRLCPALQQNVPSEFWRAKGPSPIKMKKIDVLPLLKRKKNGIVSTEENVSNEPQK</sequence>
<gene>
    <name evidence="1" type="ORF">TBIB3V08_LOCUS6910</name>
</gene>
<organism evidence="1">
    <name type="scientific">Timema bartmani</name>
    <dbReference type="NCBI Taxonomy" id="61472"/>
    <lineage>
        <taxon>Eukaryota</taxon>
        <taxon>Metazoa</taxon>
        <taxon>Ecdysozoa</taxon>
        <taxon>Arthropoda</taxon>
        <taxon>Hexapoda</taxon>
        <taxon>Insecta</taxon>
        <taxon>Pterygota</taxon>
        <taxon>Neoptera</taxon>
        <taxon>Polyneoptera</taxon>
        <taxon>Phasmatodea</taxon>
        <taxon>Timematodea</taxon>
        <taxon>Timematoidea</taxon>
        <taxon>Timematidae</taxon>
        <taxon>Timema</taxon>
    </lineage>
</organism>
<reference evidence="1" key="1">
    <citation type="submission" date="2020-11" db="EMBL/GenBank/DDBJ databases">
        <authorList>
            <person name="Tran Van P."/>
        </authorList>
    </citation>
    <scope>NUCLEOTIDE SEQUENCE</scope>
</reference>
<name>A0A7R9I3X1_9NEOP</name>
<dbReference type="EMBL" id="OD566728">
    <property type="protein sequence ID" value="CAD7444535.1"/>
    <property type="molecule type" value="Genomic_DNA"/>
</dbReference>
<dbReference type="AlphaFoldDB" id="A0A7R9I3X1"/>
<protein>
    <submittedName>
        <fullName evidence="1">Uncharacterized protein</fullName>
    </submittedName>
</protein>
<proteinExistence type="predicted"/>
<evidence type="ECO:0000313" key="1">
    <source>
        <dbReference type="EMBL" id="CAD7444535.1"/>
    </source>
</evidence>
<accession>A0A7R9I3X1</accession>